<dbReference type="KEGG" id="pgu:PGUG_03775"/>
<dbReference type="RefSeq" id="XP_001484394.1">
    <property type="nucleotide sequence ID" value="XM_001484344.1"/>
</dbReference>
<keyword evidence="5" id="KW-0687">Ribonucleoprotein</keyword>
<dbReference type="OMA" id="HWPVYKK"/>
<dbReference type="PANTHER" id="PTHR13477:SF0">
    <property type="entry name" value="LARGE RIBOSOMAL SUBUNIT PROTEIN ML49"/>
    <property type="match status" value="1"/>
</dbReference>
<reference evidence="7 8" key="1">
    <citation type="journal article" date="2009" name="Nature">
        <title>Evolution of pathogenicity and sexual reproduction in eight Candida genomes.</title>
        <authorList>
            <person name="Butler G."/>
            <person name="Rasmussen M.D."/>
            <person name="Lin M.F."/>
            <person name="Santos M.A."/>
            <person name="Sakthikumar S."/>
            <person name="Munro C.A."/>
            <person name="Rheinbay E."/>
            <person name="Grabherr M."/>
            <person name="Forche A."/>
            <person name="Reedy J.L."/>
            <person name="Agrafioti I."/>
            <person name="Arnaud M.B."/>
            <person name="Bates S."/>
            <person name="Brown A.J."/>
            <person name="Brunke S."/>
            <person name="Costanzo M.C."/>
            <person name="Fitzpatrick D.A."/>
            <person name="de Groot P.W."/>
            <person name="Harris D."/>
            <person name="Hoyer L.L."/>
            <person name="Hube B."/>
            <person name="Klis F.M."/>
            <person name="Kodira C."/>
            <person name="Lennard N."/>
            <person name="Logue M.E."/>
            <person name="Martin R."/>
            <person name="Neiman A.M."/>
            <person name="Nikolaou E."/>
            <person name="Quail M.A."/>
            <person name="Quinn J."/>
            <person name="Santos M.C."/>
            <person name="Schmitzberger F.F."/>
            <person name="Sherlock G."/>
            <person name="Shah P."/>
            <person name="Silverstein K.A."/>
            <person name="Skrzypek M.S."/>
            <person name="Soll D."/>
            <person name="Staggs R."/>
            <person name="Stansfield I."/>
            <person name="Stumpf M.P."/>
            <person name="Sudbery P.E."/>
            <person name="Srikantha T."/>
            <person name="Zeng Q."/>
            <person name="Berman J."/>
            <person name="Berriman M."/>
            <person name="Heitman J."/>
            <person name="Gow N.A."/>
            <person name="Lorenz M.C."/>
            <person name="Birren B.W."/>
            <person name="Kellis M."/>
            <person name="Cuomo C.A."/>
        </authorList>
    </citation>
    <scope>NUCLEOTIDE SEQUENCE [LARGE SCALE GENOMIC DNA]</scope>
    <source>
        <strain evidence="8">ATCC 6260 / CBS 566 / DSM 6381 / JCM 1539 / NBRC 10279 / NRRL Y-324</strain>
    </source>
</reference>
<keyword evidence="8" id="KW-1185">Reference proteome</keyword>
<dbReference type="OrthoDB" id="19439at2759"/>
<protein>
    <recommendedName>
        <fullName evidence="6">Large ribosomal subunit protein mL49</fullName>
    </recommendedName>
</protein>
<dbReference type="Pfam" id="PF05046">
    <property type="entry name" value="Img2"/>
    <property type="match status" value="1"/>
</dbReference>
<evidence type="ECO:0000256" key="5">
    <source>
        <dbReference type="ARBA" id="ARBA00023274"/>
    </source>
</evidence>
<name>A5DKH4_PICGU</name>
<organism evidence="7 8">
    <name type="scientific">Meyerozyma guilliermondii (strain ATCC 6260 / CBS 566 / DSM 6381 / JCM 1539 / NBRC 10279 / NRRL Y-324)</name>
    <name type="common">Yeast</name>
    <name type="synonym">Candida guilliermondii</name>
    <dbReference type="NCBI Taxonomy" id="294746"/>
    <lineage>
        <taxon>Eukaryota</taxon>
        <taxon>Fungi</taxon>
        <taxon>Dikarya</taxon>
        <taxon>Ascomycota</taxon>
        <taxon>Saccharomycotina</taxon>
        <taxon>Pichiomycetes</taxon>
        <taxon>Debaryomycetaceae</taxon>
        <taxon>Meyerozyma</taxon>
    </lineage>
</organism>
<dbReference type="GO" id="GO:0006412">
    <property type="term" value="P:translation"/>
    <property type="evidence" value="ECO:0007669"/>
    <property type="project" value="InterPro"/>
</dbReference>
<dbReference type="eggNOG" id="KOG4034">
    <property type="taxonomic scope" value="Eukaryota"/>
</dbReference>
<dbReference type="InParanoid" id="A5DKH4"/>
<dbReference type="Gene3D" id="3.30.780.10">
    <property type="entry name" value="SUI1-like domain"/>
    <property type="match status" value="1"/>
</dbReference>
<evidence type="ECO:0000313" key="7">
    <source>
        <dbReference type="EMBL" id="EDK39677.1"/>
    </source>
</evidence>
<dbReference type="FunCoup" id="A5DKH4">
    <property type="interactions" value="144"/>
</dbReference>
<dbReference type="GO" id="GO:0003735">
    <property type="term" value="F:structural constituent of ribosome"/>
    <property type="evidence" value="ECO:0007669"/>
    <property type="project" value="InterPro"/>
</dbReference>
<dbReference type="InterPro" id="IPR007740">
    <property type="entry name" value="Ribosomal_mL49"/>
</dbReference>
<gene>
    <name evidence="7" type="ORF">PGUG_03775</name>
</gene>
<evidence type="ECO:0000256" key="3">
    <source>
        <dbReference type="ARBA" id="ARBA00022980"/>
    </source>
</evidence>
<dbReference type="EMBL" id="CH408158">
    <property type="protein sequence ID" value="EDK39677.1"/>
    <property type="molecule type" value="Genomic_DNA"/>
</dbReference>
<evidence type="ECO:0000256" key="1">
    <source>
        <dbReference type="ARBA" id="ARBA00004173"/>
    </source>
</evidence>
<comment type="subcellular location">
    <subcellularLocation>
        <location evidence="1">Mitochondrion</location>
    </subcellularLocation>
</comment>
<dbReference type="Proteomes" id="UP000001997">
    <property type="component" value="Unassembled WGS sequence"/>
</dbReference>
<dbReference type="STRING" id="294746.A5DKH4"/>
<evidence type="ECO:0000313" key="8">
    <source>
        <dbReference type="Proteomes" id="UP000001997"/>
    </source>
</evidence>
<keyword evidence="4" id="KW-0496">Mitochondrion</keyword>
<evidence type="ECO:0000256" key="6">
    <source>
        <dbReference type="ARBA" id="ARBA00035191"/>
    </source>
</evidence>
<proteinExistence type="inferred from homology"/>
<dbReference type="PANTHER" id="PTHR13477">
    <property type="entry name" value="MITOCHONDRIAL 39S RIBOSOMAL PROTEIN L49"/>
    <property type="match status" value="1"/>
</dbReference>
<keyword evidence="3" id="KW-0689">Ribosomal protein</keyword>
<dbReference type="VEuPathDB" id="FungiDB:PGUG_03775"/>
<dbReference type="GeneID" id="5126165"/>
<sequence>MKPTSIVFKAVRVKTPVKAPAPYEFPALSSISSDELVNSNFGKNSYWIHKSKFGHWPVYKKVQNTKITTEVKRIQGDVNRFKRDLLATLPHIQPQHIVVNRTAGYANIKGDVVQEVMKVLDENHNV</sequence>
<dbReference type="HOGENOM" id="CLU_132729_1_0_1"/>
<evidence type="ECO:0000256" key="2">
    <source>
        <dbReference type="ARBA" id="ARBA00005677"/>
    </source>
</evidence>
<dbReference type="GO" id="GO:0005762">
    <property type="term" value="C:mitochondrial large ribosomal subunit"/>
    <property type="evidence" value="ECO:0007669"/>
    <property type="project" value="TreeGrafter"/>
</dbReference>
<comment type="similarity">
    <text evidence="2">Belongs to the mitochondrion-specific ribosomal protein mL49 family.</text>
</comment>
<accession>A5DKH4</accession>
<evidence type="ECO:0000256" key="4">
    <source>
        <dbReference type="ARBA" id="ARBA00023128"/>
    </source>
</evidence>
<dbReference type="AlphaFoldDB" id="A5DKH4"/>